<evidence type="ECO:0000313" key="2">
    <source>
        <dbReference type="Proteomes" id="UP000029868"/>
    </source>
</evidence>
<protein>
    <submittedName>
        <fullName evidence="1">Uncharacterized protein</fullName>
    </submittedName>
</protein>
<reference evidence="1 2" key="1">
    <citation type="submission" date="2014-08" db="EMBL/GenBank/DDBJ databases">
        <title>Genomic and Phenotypic Diversity of Colwellia psychrerythraea strains from Disparate Marine Basins.</title>
        <authorList>
            <person name="Techtmann S.M."/>
            <person name="Stelling S.C."/>
            <person name="Utturkar S.M."/>
            <person name="Alshibli N."/>
            <person name="Harris A."/>
            <person name="Brown S.D."/>
            <person name="Hazen T.C."/>
        </authorList>
    </citation>
    <scope>NUCLEOTIDE SEQUENCE [LARGE SCALE GENOMIC DNA]</scope>
    <source>
        <strain evidence="1 2">GAB14E</strain>
    </source>
</reference>
<name>A0A099KY29_COLPS</name>
<dbReference type="RefSeq" id="WP_156115687.1">
    <property type="nucleotide sequence ID" value="NZ_JQEC01000015.1"/>
</dbReference>
<comment type="caution">
    <text evidence="1">The sequence shown here is derived from an EMBL/GenBank/DDBJ whole genome shotgun (WGS) entry which is preliminary data.</text>
</comment>
<dbReference type="EMBL" id="JQEC01000015">
    <property type="protein sequence ID" value="KGJ95085.1"/>
    <property type="molecule type" value="Genomic_DNA"/>
</dbReference>
<dbReference type="AlphaFoldDB" id="A0A099KY29"/>
<proteinExistence type="predicted"/>
<sequence length="54" mass="6232">MNNDAKHEEECELVSKKNDLKSKQADKQLIILKRECSDELSSENQSKCFVLGYN</sequence>
<dbReference type="Proteomes" id="UP000029868">
    <property type="component" value="Unassembled WGS sequence"/>
</dbReference>
<gene>
    <name evidence="1" type="ORF">GAB14E_1867</name>
</gene>
<organism evidence="1 2">
    <name type="scientific">Colwellia psychrerythraea</name>
    <name type="common">Vibrio psychroerythus</name>
    <dbReference type="NCBI Taxonomy" id="28229"/>
    <lineage>
        <taxon>Bacteria</taxon>
        <taxon>Pseudomonadati</taxon>
        <taxon>Pseudomonadota</taxon>
        <taxon>Gammaproteobacteria</taxon>
        <taxon>Alteromonadales</taxon>
        <taxon>Colwelliaceae</taxon>
        <taxon>Colwellia</taxon>
    </lineage>
</organism>
<evidence type="ECO:0000313" key="1">
    <source>
        <dbReference type="EMBL" id="KGJ95085.1"/>
    </source>
</evidence>
<accession>A0A099KY29</accession>